<keyword evidence="5" id="KW-1133">Transmembrane helix</keyword>
<proteinExistence type="predicted"/>
<dbReference type="CDD" id="cd16448">
    <property type="entry name" value="RING-H2"/>
    <property type="match status" value="1"/>
</dbReference>
<accession>A0A6U8UNG5</accession>
<dbReference type="SMART" id="SM00744">
    <property type="entry name" value="RINGv"/>
    <property type="match status" value="1"/>
</dbReference>
<keyword evidence="2 4" id="KW-0863">Zinc-finger</keyword>
<dbReference type="InterPro" id="IPR011016">
    <property type="entry name" value="Znf_RING-CH"/>
</dbReference>
<evidence type="ECO:0000256" key="2">
    <source>
        <dbReference type="ARBA" id="ARBA00022771"/>
    </source>
</evidence>
<dbReference type="SMART" id="SM00184">
    <property type="entry name" value="RING"/>
    <property type="match status" value="1"/>
</dbReference>
<evidence type="ECO:0000313" key="7">
    <source>
        <dbReference type="EMBL" id="CAD9629938.1"/>
    </source>
</evidence>
<keyword evidence="3" id="KW-0862">Zinc</keyword>
<keyword evidence="5" id="KW-0472">Membrane</keyword>
<dbReference type="Pfam" id="PF13639">
    <property type="entry name" value="zf-RING_2"/>
    <property type="match status" value="1"/>
</dbReference>
<feature type="domain" description="RING-type" evidence="6">
    <location>
        <begin position="305"/>
        <end position="347"/>
    </location>
</feature>
<gene>
    <name evidence="7" type="ORF">BRAN1462_LOCUS49577</name>
</gene>
<evidence type="ECO:0000256" key="3">
    <source>
        <dbReference type="ARBA" id="ARBA00022833"/>
    </source>
</evidence>
<dbReference type="Gene3D" id="3.30.40.10">
    <property type="entry name" value="Zinc/RING finger domain, C3HC4 (zinc finger)"/>
    <property type="match status" value="1"/>
</dbReference>
<evidence type="ECO:0000259" key="6">
    <source>
        <dbReference type="PROSITE" id="PS50089"/>
    </source>
</evidence>
<feature type="transmembrane region" description="Helical" evidence="5">
    <location>
        <begin position="146"/>
        <end position="163"/>
    </location>
</feature>
<dbReference type="AlphaFoldDB" id="A0A6U8UNG5"/>
<dbReference type="InterPro" id="IPR013083">
    <property type="entry name" value="Znf_RING/FYVE/PHD"/>
</dbReference>
<dbReference type="GO" id="GO:0016567">
    <property type="term" value="P:protein ubiquitination"/>
    <property type="evidence" value="ECO:0007669"/>
    <property type="project" value="TreeGrafter"/>
</dbReference>
<dbReference type="PROSITE" id="PS50089">
    <property type="entry name" value="ZF_RING_2"/>
    <property type="match status" value="1"/>
</dbReference>
<dbReference type="GO" id="GO:0061630">
    <property type="term" value="F:ubiquitin protein ligase activity"/>
    <property type="evidence" value="ECO:0007669"/>
    <property type="project" value="TreeGrafter"/>
</dbReference>
<evidence type="ECO:0000256" key="5">
    <source>
        <dbReference type="SAM" id="Phobius"/>
    </source>
</evidence>
<name>A0A6U8UNG5_9DINO</name>
<evidence type="ECO:0000256" key="1">
    <source>
        <dbReference type="ARBA" id="ARBA00022723"/>
    </source>
</evidence>
<dbReference type="PANTHER" id="PTHR45969">
    <property type="entry name" value="RING ZINC FINGER PROTEIN-RELATED"/>
    <property type="match status" value="1"/>
</dbReference>
<dbReference type="EMBL" id="HBGW01078032">
    <property type="protein sequence ID" value="CAD9629938.1"/>
    <property type="molecule type" value="Transcribed_RNA"/>
</dbReference>
<dbReference type="GO" id="GO:0008270">
    <property type="term" value="F:zinc ion binding"/>
    <property type="evidence" value="ECO:0007669"/>
    <property type="project" value="UniProtKB-KW"/>
</dbReference>
<feature type="transmembrane region" description="Helical" evidence="5">
    <location>
        <begin position="110"/>
        <end position="134"/>
    </location>
</feature>
<evidence type="ECO:0000256" key="4">
    <source>
        <dbReference type="PROSITE-ProRule" id="PRU00175"/>
    </source>
</evidence>
<dbReference type="PANTHER" id="PTHR45969:SF69">
    <property type="entry name" value="FINGER DOMAIN PROTEIN, PUTATIVE (AFU_ORTHOLOGUE AFUA_3G12190)-RELATED"/>
    <property type="match status" value="1"/>
</dbReference>
<reference evidence="7" key="1">
    <citation type="submission" date="2021-01" db="EMBL/GenBank/DDBJ databases">
        <authorList>
            <person name="Corre E."/>
            <person name="Pelletier E."/>
            <person name="Niang G."/>
            <person name="Scheremetjew M."/>
            <person name="Finn R."/>
            <person name="Kale V."/>
            <person name="Holt S."/>
            <person name="Cochrane G."/>
            <person name="Meng A."/>
            <person name="Brown T."/>
            <person name="Cohen L."/>
        </authorList>
    </citation>
    <scope>NUCLEOTIDE SEQUENCE</scope>
    <source>
        <strain evidence="7">RCC3387</strain>
    </source>
</reference>
<organism evidence="7">
    <name type="scientific">Zooxanthella nutricula</name>
    <dbReference type="NCBI Taxonomy" id="1333877"/>
    <lineage>
        <taxon>Eukaryota</taxon>
        <taxon>Sar</taxon>
        <taxon>Alveolata</taxon>
        <taxon>Dinophyceae</taxon>
        <taxon>Peridiniales</taxon>
        <taxon>Peridiniales incertae sedis</taxon>
        <taxon>Zooxanthella</taxon>
    </lineage>
</organism>
<keyword evidence="5" id="KW-0812">Transmembrane</keyword>
<sequence>MPEHEVLGNATADTAASGPVAIAQMADAQASANGSTLAPQTSQVDASASRPPLAGGAEVTIIGVPSAADEAGGAVIAQISSSSQHGSQSEAHRRVRQHEEEILMMHFRRWILLFSLIVCLATPVMISLLIWLVVAYWQHSDDDCVMPLRTWVHVVCVIVAYNSTVNRPTPRGSCVQRYICRWTRDASDPQPPLRVRLYNLTMTIFVFMWNCVGLHWVSIDSASGNAASCREAAPALFSAVKVYASFNLAVTLFMYLNMFGFAQILRIALRQGLLRTSQAAPQGSLEKNTEVATMDDPLLQENPSCSICLDEFDSETPFVKTKTCSHLFHKQCLKGWLQVNRTCPLCREDLGSTPSGAPAMPPV</sequence>
<feature type="transmembrane region" description="Helical" evidence="5">
    <location>
        <begin position="242"/>
        <end position="265"/>
    </location>
</feature>
<feature type="transmembrane region" description="Helical" evidence="5">
    <location>
        <begin position="197"/>
        <end position="217"/>
    </location>
</feature>
<protein>
    <recommendedName>
        <fullName evidence="6">RING-type domain-containing protein</fullName>
    </recommendedName>
</protein>
<dbReference type="SUPFAM" id="SSF57850">
    <property type="entry name" value="RING/U-box"/>
    <property type="match status" value="1"/>
</dbReference>
<dbReference type="InterPro" id="IPR001841">
    <property type="entry name" value="Znf_RING"/>
</dbReference>
<keyword evidence="1" id="KW-0479">Metal-binding</keyword>